<accession>A0A4Q2UGV5</accession>
<dbReference type="AlphaFoldDB" id="A0A4Q2UGV5"/>
<dbReference type="EMBL" id="SBLB01000014">
    <property type="protein sequence ID" value="RYC66510.1"/>
    <property type="molecule type" value="Genomic_DNA"/>
</dbReference>
<feature type="domain" description="MobA/VirD2-like nuclease" evidence="1">
    <location>
        <begin position="51"/>
        <end position="151"/>
    </location>
</feature>
<evidence type="ECO:0000313" key="3">
    <source>
        <dbReference type="Proteomes" id="UP000290407"/>
    </source>
</evidence>
<dbReference type="InterPro" id="IPR005094">
    <property type="entry name" value="Endonuclease_MobA/VirD2"/>
</dbReference>
<name>A0A4Q2UGV5_9BACT</name>
<protein>
    <recommendedName>
        <fullName evidence="1">MobA/VirD2-like nuclease domain-containing protein</fullName>
    </recommendedName>
</protein>
<dbReference type="Pfam" id="PF03432">
    <property type="entry name" value="Relaxase"/>
    <property type="match status" value="1"/>
</dbReference>
<proteinExistence type="predicted"/>
<comment type="caution">
    <text evidence="2">The sequence shown here is derived from an EMBL/GenBank/DDBJ whole genome shotgun (WGS) entry which is preliminary data.</text>
</comment>
<keyword evidence="3" id="KW-1185">Reference proteome</keyword>
<sequence length="742" mass="84144">MVVRLLTGKNIAGALQYNEQKVLSGQAQRLYIGNYPDPETTNWSWLAKREMLEFLASKNPRVEKPTVHISLAFHPDEQLSDKQLRQITGQFLASAGYGKQPYILYQHQDTAHPHVHIVTVCVDRNGRKISDTFIRNRLNAIRKDIEIQFGLVQAEGQQPAQNIPIITGIGEPFGGRISQEQTKAALDATIQHVLNEYNCTSFADLSRLLDRFHIQVRTLIRNVQGRESTGVVFRLTDGDKAVSPAIKASKLIGKPTFNRLKAIFEQGQIKKEQLRPAFLNRLQRELTAFSSLTESDFYATLRAVGVQVIDDGQTYLYLDTHTKTLWNEVELGKPYSKVALQKEFSTHTERLSIQISPEEGQSLGRQVARQYAIYREQTGSNFESQVIEAFPFTQLVRQLRAEGVATDRAITAVRQFEQYKQGQLTLMRAREGAEFRRSATNYVELASQLTLSPSGRLAFLRAVDITLLEGVVTHRHNPQLKLPLIASQQENLMTSSYGHRVVFGKNFPVGEKRLYEWLAVGERLTGGHFDSVNMNRLQKMLPSDLWSQVGKQYNEYQAGLLTQQMSGNKEWATVEQFYRQGILIQPDGSTFRVGHYKTDPATHVDLSEETVNQLRLLGYGEHQFRTYQAGLETPLGRQMIQLANALAVGNQGRVDGARRLIYFANQKSIPFFADDMTLLLDLTRRSQENVNQKSLSNDLKDQPIRALTDRPDNNGIRFQSMAGLTETTIGENDRHLRGIRRN</sequence>
<dbReference type="Proteomes" id="UP000290407">
    <property type="component" value="Unassembled WGS sequence"/>
</dbReference>
<reference evidence="2 3" key="1">
    <citation type="submission" date="2019-01" db="EMBL/GenBank/DDBJ databases">
        <title>Spirosoma flava sp. nov., a propanil-degrading bacterium isolated from herbicide-contaminated soil.</title>
        <authorList>
            <person name="Zhang L."/>
            <person name="Jiang J.-D."/>
        </authorList>
    </citation>
    <scope>NUCLEOTIDE SEQUENCE [LARGE SCALE GENOMIC DNA]</scope>
    <source>
        <strain evidence="2 3">TY50</strain>
    </source>
</reference>
<evidence type="ECO:0000259" key="1">
    <source>
        <dbReference type="Pfam" id="PF03432"/>
    </source>
</evidence>
<dbReference type="RefSeq" id="WP_129606683.1">
    <property type="nucleotide sequence ID" value="NZ_SBLB01000014.1"/>
</dbReference>
<evidence type="ECO:0000313" key="2">
    <source>
        <dbReference type="EMBL" id="RYC66510.1"/>
    </source>
</evidence>
<organism evidence="2 3">
    <name type="scientific">Spirosoma sordidisoli</name>
    <dbReference type="NCBI Taxonomy" id="2502893"/>
    <lineage>
        <taxon>Bacteria</taxon>
        <taxon>Pseudomonadati</taxon>
        <taxon>Bacteroidota</taxon>
        <taxon>Cytophagia</taxon>
        <taxon>Cytophagales</taxon>
        <taxon>Cytophagaceae</taxon>
        <taxon>Spirosoma</taxon>
    </lineage>
</organism>
<gene>
    <name evidence="2" type="ORF">EQG79_29505</name>
</gene>